<proteinExistence type="predicted"/>
<dbReference type="AlphaFoldDB" id="X6N0S5"/>
<evidence type="ECO:0000313" key="2">
    <source>
        <dbReference type="Proteomes" id="UP000023152"/>
    </source>
</evidence>
<sequence length="77" mass="8961">MSFNNLGIAKECVAKALINDIAKSYDILGFILEKKETNEKATQYLKKSLEIKFKKLNIDRFRIAWSFHYLASAFKNK</sequence>
<gene>
    <name evidence="1" type="ORF">RFI_17549</name>
</gene>
<protein>
    <submittedName>
        <fullName evidence="1">Uncharacterized protein</fullName>
    </submittedName>
</protein>
<dbReference type="Proteomes" id="UP000023152">
    <property type="component" value="Unassembled WGS sequence"/>
</dbReference>
<keyword evidence="2" id="KW-1185">Reference proteome</keyword>
<name>X6N0S5_RETFI</name>
<dbReference type="Gene3D" id="1.25.40.10">
    <property type="entry name" value="Tetratricopeptide repeat domain"/>
    <property type="match status" value="1"/>
</dbReference>
<reference evidence="1 2" key="1">
    <citation type="journal article" date="2013" name="Curr. Biol.">
        <title>The Genome of the Foraminiferan Reticulomyxa filosa.</title>
        <authorList>
            <person name="Glockner G."/>
            <person name="Hulsmann N."/>
            <person name="Schleicher M."/>
            <person name="Noegel A.A."/>
            <person name="Eichinger L."/>
            <person name="Gallinger C."/>
            <person name="Pawlowski J."/>
            <person name="Sierra R."/>
            <person name="Euteneuer U."/>
            <person name="Pillet L."/>
            <person name="Moustafa A."/>
            <person name="Platzer M."/>
            <person name="Groth M."/>
            <person name="Szafranski K."/>
            <person name="Schliwa M."/>
        </authorList>
    </citation>
    <scope>NUCLEOTIDE SEQUENCE [LARGE SCALE GENOMIC DNA]</scope>
</reference>
<dbReference type="SUPFAM" id="SSF81901">
    <property type="entry name" value="HCP-like"/>
    <property type="match status" value="1"/>
</dbReference>
<dbReference type="InterPro" id="IPR011990">
    <property type="entry name" value="TPR-like_helical_dom_sf"/>
</dbReference>
<comment type="caution">
    <text evidence="1">The sequence shown here is derived from an EMBL/GenBank/DDBJ whole genome shotgun (WGS) entry which is preliminary data.</text>
</comment>
<accession>X6N0S5</accession>
<dbReference type="EMBL" id="ASPP01013404">
    <property type="protein sequence ID" value="ETO19681.1"/>
    <property type="molecule type" value="Genomic_DNA"/>
</dbReference>
<evidence type="ECO:0000313" key="1">
    <source>
        <dbReference type="EMBL" id="ETO19681.1"/>
    </source>
</evidence>
<organism evidence="1 2">
    <name type="scientific">Reticulomyxa filosa</name>
    <dbReference type="NCBI Taxonomy" id="46433"/>
    <lineage>
        <taxon>Eukaryota</taxon>
        <taxon>Sar</taxon>
        <taxon>Rhizaria</taxon>
        <taxon>Retaria</taxon>
        <taxon>Foraminifera</taxon>
        <taxon>Monothalamids</taxon>
        <taxon>Reticulomyxidae</taxon>
        <taxon>Reticulomyxa</taxon>
    </lineage>
</organism>